<evidence type="ECO:0000259" key="8">
    <source>
        <dbReference type="PROSITE" id="PS50013"/>
    </source>
</evidence>
<dbReference type="InterPro" id="IPR016197">
    <property type="entry name" value="Chromo-like_dom_sf"/>
</dbReference>
<dbReference type="InterPro" id="IPR008251">
    <property type="entry name" value="Chromo_shadow_dom"/>
</dbReference>
<dbReference type="SUPFAM" id="SSF54160">
    <property type="entry name" value="Chromo domain-like"/>
    <property type="match status" value="2"/>
</dbReference>
<comment type="caution">
    <text evidence="10">The sequence shown here is derived from an EMBL/GenBank/DDBJ whole genome shotgun (WGS) entry which is preliminary data.</text>
</comment>
<evidence type="ECO:0000256" key="4">
    <source>
        <dbReference type="ARBA" id="ARBA00022884"/>
    </source>
</evidence>
<dbReference type="Pfam" id="PF00385">
    <property type="entry name" value="Chromo"/>
    <property type="match status" value="1"/>
</dbReference>
<dbReference type="AlphaFoldDB" id="A0A1C7MBF0"/>
<feature type="compositionally biased region" description="Low complexity" evidence="7">
    <location>
        <begin position="212"/>
        <end position="221"/>
    </location>
</feature>
<keyword evidence="11" id="KW-1185">Reference proteome</keyword>
<feature type="domain" description="Chromo" evidence="8">
    <location>
        <begin position="251"/>
        <end position="313"/>
    </location>
</feature>
<dbReference type="CDD" id="cd12324">
    <property type="entry name" value="RRM_RBM8"/>
    <property type="match status" value="1"/>
</dbReference>
<evidence type="ECO:0000313" key="10">
    <source>
        <dbReference type="EMBL" id="OBZ74225.1"/>
    </source>
</evidence>
<dbReference type="PROSITE" id="PS50102">
    <property type="entry name" value="RRM"/>
    <property type="match status" value="1"/>
</dbReference>
<dbReference type="Pfam" id="PF00076">
    <property type="entry name" value="RRM_1"/>
    <property type="match status" value="1"/>
</dbReference>
<feature type="region of interest" description="Disordered" evidence="7">
    <location>
        <begin position="198"/>
        <end position="250"/>
    </location>
</feature>
<dbReference type="InterPro" id="IPR012677">
    <property type="entry name" value="Nucleotide-bd_a/b_plait_sf"/>
</dbReference>
<feature type="compositionally biased region" description="Polar residues" evidence="7">
    <location>
        <begin position="16"/>
        <end position="27"/>
    </location>
</feature>
<evidence type="ECO:0000256" key="2">
    <source>
        <dbReference type="ARBA" id="ARBA00004496"/>
    </source>
</evidence>
<dbReference type="InterPro" id="IPR000953">
    <property type="entry name" value="Chromo/chromo_shadow_dom"/>
</dbReference>
<dbReference type="InterPro" id="IPR033744">
    <property type="entry name" value="RRM_RBM8"/>
</dbReference>
<dbReference type="GO" id="GO:0005737">
    <property type="term" value="C:cytoplasm"/>
    <property type="evidence" value="ECO:0007669"/>
    <property type="project" value="UniProtKB-SubCell"/>
</dbReference>
<dbReference type="SMART" id="SM00360">
    <property type="entry name" value="RRM"/>
    <property type="match status" value="1"/>
</dbReference>
<dbReference type="OrthoDB" id="15688at2759"/>
<evidence type="ECO:0000256" key="7">
    <source>
        <dbReference type="SAM" id="MobiDB-lite"/>
    </source>
</evidence>
<dbReference type="SMART" id="SM00300">
    <property type="entry name" value="ChSh"/>
    <property type="match status" value="1"/>
</dbReference>
<keyword evidence="5" id="KW-0539">Nucleus</keyword>
<feature type="region of interest" description="Disordered" evidence="7">
    <location>
        <begin position="127"/>
        <end position="149"/>
    </location>
</feature>
<evidence type="ECO:0000256" key="1">
    <source>
        <dbReference type="ARBA" id="ARBA00004123"/>
    </source>
</evidence>
<organism evidence="10 11">
    <name type="scientific">Grifola frondosa</name>
    <name type="common">Maitake</name>
    <name type="synonym">Polyporus frondosus</name>
    <dbReference type="NCBI Taxonomy" id="5627"/>
    <lineage>
        <taxon>Eukaryota</taxon>
        <taxon>Fungi</taxon>
        <taxon>Dikarya</taxon>
        <taxon>Basidiomycota</taxon>
        <taxon>Agaricomycotina</taxon>
        <taxon>Agaricomycetes</taxon>
        <taxon>Polyporales</taxon>
        <taxon>Grifolaceae</taxon>
        <taxon>Grifola</taxon>
    </lineage>
</organism>
<dbReference type="PROSITE" id="PS50013">
    <property type="entry name" value="CHROMO_2"/>
    <property type="match status" value="1"/>
</dbReference>
<name>A0A1C7MBF0_GRIFR</name>
<comment type="subcellular location">
    <subcellularLocation>
        <location evidence="2">Cytoplasm</location>
    </subcellularLocation>
    <subcellularLocation>
        <location evidence="1">Nucleus</location>
    </subcellularLocation>
</comment>
<proteinExistence type="predicted"/>
<feature type="compositionally biased region" description="Acidic residues" evidence="7">
    <location>
        <begin position="360"/>
        <end position="371"/>
    </location>
</feature>
<dbReference type="STRING" id="5627.A0A1C7MBF0"/>
<sequence>MTGGVVRRKGRGFQSAAGNESAVTSEQTFDRVESSQALETRAARSVEGWIVLVTNVHEEATEEDVTDKFAEYGEIKNLHLNLDRRTGYVKGYALVEYETMAEAQAAIDGASGTTLLDQTLQCDYAFVRPPPTGPKKGRGREGRGRSATSALCDRAAFSATQRDFRTVALLTSHTLLLSCTCVHSSIAMVKATVPVHQSESESDNDLPKSSKKQAVSASKASSRSKEPSDEEDGNEGAQDGDEGSDEPEEEYEIEAILDAKHGTFPNGRVGYLVKWKGYGDDQNSWVDEKDAGNAKVLIDEYWRKTKAKKVARKSDVKPRPSITKGRKSMTKEDSIEVDEAAAPKKRGRPPKKMTHPSSEQEQDDMDEDETEIREKKKPRKSSGAVSKRARSSPDAMDVDEESFIDMKKWKNAASWDHIVESIDTVERTEDGKLYVYFSLKNGKGHAKEESSICKEKMPYMMIEFYEKNLRWKASEGQEA</sequence>
<keyword evidence="4 6" id="KW-0694">RNA-binding</keyword>
<evidence type="ECO:0000313" key="11">
    <source>
        <dbReference type="Proteomes" id="UP000092993"/>
    </source>
</evidence>
<dbReference type="Gene3D" id="2.40.50.40">
    <property type="match status" value="2"/>
</dbReference>
<protein>
    <submittedName>
        <fullName evidence="10">RNA-binding protein 8A</fullName>
    </submittedName>
</protein>
<feature type="compositionally biased region" description="Acidic residues" evidence="7">
    <location>
        <begin position="228"/>
        <end position="250"/>
    </location>
</feature>
<gene>
    <name evidence="10" type="primary">rbm8a</name>
    <name evidence="10" type="ORF">A0H81_05954</name>
</gene>
<evidence type="ECO:0000256" key="5">
    <source>
        <dbReference type="ARBA" id="ARBA00023242"/>
    </source>
</evidence>
<feature type="compositionally biased region" description="Basic residues" evidence="7">
    <location>
        <begin position="1"/>
        <end position="11"/>
    </location>
</feature>
<dbReference type="PRINTS" id="PR01738">
    <property type="entry name" value="RNABINDINGM8"/>
</dbReference>
<dbReference type="Proteomes" id="UP000092993">
    <property type="component" value="Unassembled WGS sequence"/>
</dbReference>
<dbReference type="SMART" id="SM00298">
    <property type="entry name" value="CHROMO"/>
    <property type="match status" value="1"/>
</dbReference>
<keyword evidence="3" id="KW-0963">Cytoplasm</keyword>
<feature type="region of interest" description="Disordered" evidence="7">
    <location>
        <begin position="1"/>
        <end position="28"/>
    </location>
</feature>
<dbReference type="OMA" id="NTYHENG"/>
<dbReference type="InterPro" id="IPR023780">
    <property type="entry name" value="Chromo_domain"/>
</dbReference>
<feature type="compositionally biased region" description="Basic residues" evidence="7">
    <location>
        <begin position="343"/>
        <end position="354"/>
    </location>
</feature>
<feature type="region of interest" description="Disordered" evidence="7">
    <location>
        <begin position="306"/>
        <end position="399"/>
    </location>
</feature>
<dbReference type="GO" id="GO:0006396">
    <property type="term" value="P:RNA processing"/>
    <property type="evidence" value="ECO:0007669"/>
    <property type="project" value="InterPro"/>
</dbReference>
<feature type="domain" description="RRM" evidence="9">
    <location>
        <begin position="49"/>
        <end position="127"/>
    </location>
</feature>
<dbReference type="InterPro" id="IPR000504">
    <property type="entry name" value="RRM_dom"/>
</dbReference>
<dbReference type="SUPFAM" id="SSF54928">
    <property type="entry name" value="RNA-binding domain, RBD"/>
    <property type="match status" value="1"/>
</dbReference>
<evidence type="ECO:0000256" key="3">
    <source>
        <dbReference type="ARBA" id="ARBA00022490"/>
    </source>
</evidence>
<evidence type="ECO:0000256" key="6">
    <source>
        <dbReference type="PROSITE-ProRule" id="PRU00176"/>
    </source>
</evidence>
<reference evidence="10 11" key="1">
    <citation type="submission" date="2016-03" db="EMBL/GenBank/DDBJ databases">
        <title>Whole genome sequencing of Grifola frondosa 9006-11.</title>
        <authorList>
            <person name="Min B."/>
            <person name="Park H."/>
            <person name="Kim J.-G."/>
            <person name="Cho H."/>
            <person name="Oh Y.-L."/>
            <person name="Kong W.-S."/>
            <person name="Choi I.-G."/>
        </authorList>
    </citation>
    <scope>NUCLEOTIDE SEQUENCE [LARGE SCALE GENOMIC DNA]</scope>
    <source>
        <strain evidence="10 11">9006-11</strain>
    </source>
</reference>
<dbReference type="InterPro" id="IPR008111">
    <property type="entry name" value="RNA-bd_8"/>
</dbReference>
<dbReference type="GO" id="GO:0005634">
    <property type="term" value="C:nucleus"/>
    <property type="evidence" value="ECO:0007669"/>
    <property type="project" value="UniProtKB-SubCell"/>
</dbReference>
<dbReference type="GO" id="GO:0006338">
    <property type="term" value="P:chromatin remodeling"/>
    <property type="evidence" value="ECO:0007669"/>
    <property type="project" value="UniProtKB-ARBA"/>
</dbReference>
<evidence type="ECO:0000259" key="9">
    <source>
        <dbReference type="PROSITE" id="PS50102"/>
    </source>
</evidence>
<dbReference type="EMBL" id="LUGG01000006">
    <property type="protein sequence ID" value="OBZ74225.1"/>
    <property type="molecule type" value="Genomic_DNA"/>
</dbReference>
<dbReference type="GO" id="GO:0003729">
    <property type="term" value="F:mRNA binding"/>
    <property type="evidence" value="ECO:0007669"/>
    <property type="project" value="InterPro"/>
</dbReference>
<dbReference type="Pfam" id="PF01393">
    <property type="entry name" value="Chromo_shadow"/>
    <property type="match status" value="1"/>
</dbReference>
<dbReference type="PANTHER" id="PTHR45894">
    <property type="entry name" value="RNA-BINDING PROTEIN 8A"/>
    <property type="match status" value="1"/>
</dbReference>
<dbReference type="InterPro" id="IPR035979">
    <property type="entry name" value="RBD_domain_sf"/>
</dbReference>
<dbReference type="Gene3D" id="3.30.70.330">
    <property type="match status" value="1"/>
</dbReference>
<accession>A0A1C7MBF0</accession>